<feature type="compositionally biased region" description="Low complexity" evidence="1">
    <location>
        <begin position="25"/>
        <end position="38"/>
    </location>
</feature>
<protein>
    <submittedName>
        <fullName evidence="2">Uncharacterized protein</fullName>
    </submittedName>
</protein>
<sequence>MSSNSTTPDLASVLSILAGLTPQTQTLLSQPQTQPSLTASAPQQQWLPTPHPVPPPRSTTPPEPPPSAVKVVDPAMIVEWSSGLRCVMKTVARHEGVLLEIRRMIKNQHEHEEMWFKGRKDLIERQNGRKEGQKKLDDVLKLVGGSVTEGTSNASPEELKKELETYDMKVYRAQTQMVKEMMGALRRVGVPFFGTRTELVRVAGKEAAGGKDGSGMIDEGELVKLQRKMLVILEDLCSE</sequence>
<reference evidence="2" key="1">
    <citation type="submission" date="2019-07" db="EMBL/GenBank/DDBJ databases">
        <title>Hyphodiscus hymeniophilus genome sequencing and assembly.</title>
        <authorList>
            <person name="Kramer G."/>
            <person name="Nodwell J."/>
        </authorList>
    </citation>
    <scope>NUCLEOTIDE SEQUENCE</scope>
    <source>
        <strain evidence="2">ATCC 34498</strain>
    </source>
</reference>
<accession>A0A9P6VL14</accession>
<dbReference type="OrthoDB" id="5363415at2759"/>
<evidence type="ECO:0000313" key="2">
    <source>
        <dbReference type="EMBL" id="KAG0650003.1"/>
    </source>
</evidence>
<dbReference type="AlphaFoldDB" id="A0A9P6VL14"/>
<comment type="caution">
    <text evidence="2">The sequence shown here is derived from an EMBL/GenBank/DDBJ whole genome shotgun (WGS) entry which is preliminary data.</text>
</comment>
<dbReference type="InterPro" id="IPR018858">
    <property type="entry name" value="DUF2458"/>
</dbReference>
<gene>
    <name evidence="2" type="ORF">D0Z07_3735</name>
</gene>
<keyword evidence="3" id="KW-1185">Reference proteome</keyword>
<dbReference type="Proteomes" id="UP000785200">
    <property type="component" value="Unassembled WGS sequence"/>
</dbReference>
<dbReference type="Pfam" id="PF10454">
    <property type="entry name" value="DUF2458"/>
    <property type="match status" value="1"/>
</dbReference>
<dbReference type="EMBL" id="VNKQ01000007">
    <property type="protein sequence ID" value="KAG0650003.1"/>
    <property type="molecule type" value="Genomic_DNA"/>
</dbReference>
<feature type="compositionally biased region" description="Pro residues" evidence="1">
    <location>
        <begin position="49"/>
        <end position="67"/>
    </location>
</feature>
<evidence type="ECO:0000256" key="1">
    <source>
        <dbReference type="SAM" id="MobiDB-lite"/>
    </source>
</evidence>
<name>A0A9P6VL14_9HELO</name>
<organism evidence="2 3">
    <name type="scientific">Hyphodiscus hymeniophilus</name>
    <dbReference type="NCBI Taxonomy" id="353542"/>
    <lineage>
        <taxon>Eukaryota</taxon>
        <taxon>Fungi</taxon>
        <taxon>Dikarya</taxon>
        <taxon>Ascomycota</taxon>
        <taxon>Pezizomycotina</taxon>
        <taxon>Leotiomycetes</taxon>
        <taxon>Helotiales</taxon>
        <taxon>Hyphodiscaceae</taxon>
        <taxon>Hyphodiscus</taxon>
    </lineage>
</organism>
<evidence type="ECO:0000313" key="3">
    <source>
        <dbReference type="Proteomes" id="UP000785200"/>
    </source>
</evidence>
<feature type="region of interest" description="Disordered" evidence="1">
    <location>
        <begin position="25"/>
        <end position="69"/>
    </location>
</feature>
<proteinExistence type="predicted"/>